<evidence type="ECO:0000313" key="2">
    <source>
        <dbReference type="Proteomes" id="UP000050792"/>
    </source>
</evidence>
<evidence type="ECO:0000256" key="1">
    <source>
        <dbReference type="SAM" id="Phobius"/>
    </source>
</evidence>
<feature type="transmembrane region" description="Helical" evidence="1">
    <location>
        <begin position="155"/>
        <end position="179"/>
    </location>
</feature>
<dbReference type="AlphaFoldDB" id="A0AA85GDR1"/>
<keyword evidence="1" id="KW-1133">Transmembrane helix</keyword>
<feature type="transmembrane region" description="Helical" evidence="1">
    <location>
        <begin position="211"/>
        <end position="231"/>
    </location>
</feature>
<proteinExistence type="predicted"/>
<keyword evidence="1" id="KW-0812">Transmembrane</keyword>
<feature type="transmembrane region" description="Helical" evidence="1">
    <location>
        <begin position="125"/>
        <end position="143"/>
    </location>
</feature>
<feature type="transmembrane region" description="Helical" evidence="1">
    <location>
        <begin position="100"/>
        <end position="119"/>
    </location>
</feature>
<evidence type="ECO:0000313" key="4">
    <source>
        <dbReference type="WBParaSite" id="SRDH1_94450.5"/>
    </source>
</evidence>
<accession>A0AA85GDR1</accession>
<name>A0AA85GDR1_9TREM</name>
<sequence length="260" mass="28931">MFADLYNSSWMHNSRSKVTTILNGSNISALSEYTKRVFLILGIEIAITLLIIIILSVLETVQNTQNPWTDLPWILICFAFVLGMLIIFDKAITNNYPLSVGLLIIHSILIGFAIGISIWKVCVYLKIAAIAITLISFICSIFIGGAVKTRLADHFLFILINIVIVSIAFVAAGTVFYVLERQAALVALEVGADIILFLITICFTQFTVGNYPLSVFSPYWTLAALIMYALFYTNLSNNLYLAESIQKVTQNNASLKFYCL</sequence>
<reference evidence="2" key="1">
    <citation type="submission" date="2022-06" db="EMBL/GenBank/DDBJ databases">
        <authorList>
            <person name="Berger JAMES D."/>
            <person name="Berger JAMES D."/>
        </authorList>
    </citation>
    <scope>NUCLEOTIDE SEQUENCE [LARGE SCALE GENOMIC DNA]</scope>
</reference>
<dbReference type="WBParaSite" id="SRDH1_94450.5">
    <property type="protein sequence ID" value="SRDH1_94450.5"/>
    <property type="gene ID" value="SRDH1_94450"/>
</dbReference>
<organism evidence="2 3">
    <name type="scientific">Schistosoma rodhaini</name>
    <dbReference type="NCBI Taxonomy" id="6188"/>
    <lineage>
        <taxon>Eukaryota</taxon>
        <taxon>Metazoa</taxon>
        <taxon>Spiralia</taxon>
        <taxon>Lophotrochozoa</taxon>
        <taxon>Platyhelminthes</taxon>
        <taxon>Trematoda</taxon>
        <taxon>Digenea</taxon>
        <taxon>Strigeidida</taxon>
        <taxon>Schistosomatoidea</taxon>
        <taxon>Schistosomatidae</taxon>
        <taxon>Schistosoma</taxon>
    </lineage>
</organism>
<feature type="transmembrane region" description="Helical" evidence="1">
    <location>
        <begin position="185"/>
        <end position="204"/>
    </location>
</feature>
<reference evidence="3 4" key="2">
    <citation type="submission" date="2023-11" db="UniProtKB">
        <authorList>
            <consortium name="WormBaseParasite"/>
        </authorList>
    </citation>
    <scope>IDENTIFICATION</scope>
</reference>
<dbReference type="Proteomes" id="UP000050792">
    <property type="component" value="Unassembled WGS sequence"/>
</dbReference>
<protein>
    <submittedName>
        <fullName evidence="3 4">Uncharacterized protein</fullName>
    </submittedName>
</protein>
<dbReference type="WBParaSite" id="SRDH1_94450.2">
    <property type="protein sequence ID" value="SRDH1_94450.2"/>
    <property type="gene ID" value="SRDH1_94450"/>
</dbReference>
<keyword evidence="2" id="KW-1185">Reference proteome</keyword>
<feature type="transmembrane region" description="Helical" evidence="1">
    <location>
        <begin position="70"/>
        <end position="88"/>
    </location>
</feature>
<dbReference type="WBParaSite" id="SRDH1_94450.6">
    <property type="protein sequence ID" value="SRDH1_94450.6"/>
    <property type="gene ID" value="SRDH1_94450"/>
</dbReference>
<evidence type="ECO:0000313" key="3">
    <source>
        <dbReference type="WBParaSite" id="SRDH1_94450.2"/>
    </source>
</evidence>
<dbReference type="WBParaSite" id="SRDH1_94450.7">
    <property type="protein sequence ID" value="SRDH1_94450.7"/>
    <property type="gene ID" value="SRDH1_94450"/>
</dbReference>
<keyword evidence="1" id="KW-0472">Membrane</keyword>
<feature type="transmembrane region" description="Helical" evidence="1">
    <location>
        <begin position="37"/>
        <end position="58"/>
    </location>
</feature>